<evidence type="ECO:0000256" key="1">
    <source>
        <dbReference type="ARBA" id="ARBA00022737"/>
    </source>
</evidence>
<protein>
    <recommendedName>
        <fullName evidence="2">Sulfurtransferase</fullName>
    </recommendedName>
</protein>
<dbReference type="RefSeq" id="WP_138658497.1">
    <property type="nucleotide sequence ID" value="NZ_VATY01000002.1"/>
</dbReference>
<dbReference type="PROSITE" id="PS50206">
    <property type="entry name" value="RHODANESE_3"/>
    <property type="match status" value="2"/>
</dbReference>
<evidence type="ECO:0000313" key="4">
    <source>
        <dbReference type="EMBL" id="TMM57478.1"/>
    </source>
</evidence>
<keyword evidence="5" id="KW-1185">Reference proteome</keyword>
<dbReference type="GO" id="GO:0004792">
    <property type="term" value="F:thiosulfate-cyanide sulfurtransferase activity"/>
    <property type="evidence" value="ECO:0007669"/>
    <property type="project" value="InterPro"/>
</dbReference>
<dbReference type="InterPro" id="IPR001763">
    <property type="entry name" value="Rhodanese-like_dom"/>
</dbReference>
<dbReference type="SMART" id="SM00450">
    <property type="entry name" value="RHOD"/>
    <property type="match status" value="2"/>
</dbReference>
<dbReference type="PROSITE" id="PS51257">
    <property type="entry name" value="PROKAR_LIPOPROTEIN"/>
    <property type="match status" value="1"/>
</dbReference>
<dbReference type="Proteomes" id="UP000310314">
    <property type="component" value="Unassembled WGS sequence"/>
</dbReference>
<dbReference type="AlphaFoldDB" id="A0A5S3PWU9"/>
<dbReference type="InterPro" id="IPR051126">
    <property type="entry name" value="Thiosulfate_sulfurtransferase"/>
</dbReference>
<organism evidence="4 5">
    <name type="scientific">Maribacter algarum</name>
    <name type="common">ex Zhang et al. 2020</name>
    <dbReference type="NCBI Taxonomy" id="2578118"/>
    <lineage>
        <taxon>Bacteria</taxon>
        <taxon>Pseudomonadati</taxon>
        <taxon>Bacteroidota</taxon>
        <taxon>Flavobacteriia</taxon>
        <taxon>Flavobacteriales</taxon>
        <taxon>Flavobacteriaceae</taxon>
        <taxon>Maribacter</taxon>
    </lineage>
</organism>
<dbReference type="InterPro" id="IPR001307">
    <property type="entry name" value="Thiosulphate_STrfase_CS"/>
</dbReference>
<dbReference type="InterPro" id="IPR036873">
    <property type="entry name" value="Rhodanese-like_dom_sf"/>
</dbReference>
<reference evidence="4 5" key="1">
    <citation type="submission" date="2019-05" db="EMBL/GenBank/DDBJ databases">
        <authorList>
            <person name="Zhang J.-Y."/>
            <person name="Feg X."/>
            <person name="Du Z.-J."/>
        </authorList>
    </citation>
    <scope>NUCLEOTIDE SEQUENCE [LARGE SCALE GENOMIC DNA]</scope>
    <source>
        <strain evidence="4 5">RZ26</strain>
    </source>
</reference>
<keyword evidence="2 4" id="KW-0808">Transferase</keyword>
<dbReference type="SUPFAM" id="SSF52821">
    <property type="entry name" value="Rhodanese/Cell cycle control phosphatase"/>
    <property type="match status" value="2"/>
</dbReference>
<dbReference type="CDD" id="cd01449">
    <property type="entry name" value="TST_Repeat_2"/>
    <property type="match status" value="1"/>
</dbReference>
<feature type="domain" description="Rhodanese" evidence="3">
    <location>
        <begin position="53"/>
        <end position="161"/>
    </location>
</feature>
<accession>A0A5S3PWU9</accession>
<dbReference type="OrthoDB" id="9770030at2"/>
<sequence length="317" mass="36125">MNWRISEILLIFLALFSCRESVETKALVTSEEASNYYSIEHLIDVKELKRAQNEDALKIIDFRKPEEYKAGHIPNALNIWRSDIEDTSYPYKGMAASKIVMEKLLSSMGIQPNDIIIIYDDKGLCDAARLWWVLKTYNFNTVKLLNGGWTDWKKNQGLISNNLPKITPSNFTFSDALSNDYLIQKDSLQAQLDNENIVLIDARTADEFSGKRLKAGAKRGGRIPNSFNIDWTEAINSSNRKFKSPEAIEKVYAQIGVTKDKPIVVYCHTGVRSAHTTFVLTELLGYANVKNYDGSWSEWSYYDELPIEKDSVTIVLK</sequence>
<dbReference type="PANTHER" id="PTHR43855:SF1">
    <property type="entry name" value="THIOSULFATE SULFURTRANSFERASE"/>
    <property type="match status" value="1"/>
</dbReference>
<evidence type="ECO:0000256" key="2">
    <source>
        <dbReference type="RuleBase" id="RU000507"/>
    </source>
</evidence>
<dbReference type="PANTHER" id="PTHR43855">
    <property type="entry name" value="THIOSULFATE SULFURTRANSFERASE"/>
    <property type="match status" value="1"/>
</dbReference>
<evidence type="ECO:0000259" key="3">
    <source>
        <dbReference type="PROSITE" id="PS50206"/>
    </source>
</evidence>
<dbReference type="Gene3D" id="3.40.250.10">
    <property type="entry name" value="Rhodanese-like domain"/>
    <property type="match status" value="2"/>
</dbReference>
<dbReference type="PROSITE" id="PS00683">
    <property type="entry name" value="RHODANESE_2"/>
    <property type="match status" value="1"/>
</dbReference>
<name>A0A5S3PWU9_9FLAO</name>
<dbReference type="EMBL" id="VATY01000002">
    <property type="protein sequence ID" value="TMM57478.1"/>
    <property type="molecule type" value="Genomic_DNA"/>
</dbReference>
<evidence type="ECO:0000313" key="5">
    <source>
        <dbReference type="Proteomes" id="UP000310314"/>
    </source>
</evidence>
<dbReference type="CDD" id="cd01448">
    <property type="entry name" value="TST_Repeat_1"/>
    <property type="match status" value="1"/>
</dbReference>
<dbReference type="Pfam" id="PF00581">
    <property type="entry name" value="Rhodanese"/>
    <property type="match status" value="2"/>
</dbReference>
<proteinExistence type="predicted"/>
<keyword evidence="1" id="KW-0677">Repeat</keyword>
<comment type="caution">
    <text evidence="4">The sequence shown here is derived from an EMBL/GenBank/DDBJ whole genome shotgun (WGS) entry which is preliminary data.</text>
</comment>
<feature type="domain" description="Rhodanese" evidence="3">
    <location>
        <begin position="193"/>
        <end position="308"/>
    </location>
</feature>
<gene>
    <name evidence="4" type="ORF">FEE95_13425</name>
</gene>